<proteinExistence type="predicted"/>
<evidence type="ECO:0000313" key="1">
    <source>
        <dbReference type="EMBL" id="KAI0049057.1"/>
    </source>
</evidence>
<organism evidence="1 2">
    <name type="scientific">Auriscalpium vulgare</name>
    <dbReference type="NCBI Taxonomy" id="40419"/>
    <lineage>
        <taxon>Eukaryota</taxon>
        <taxon>Fungi</taxon>
        <taxon>Dikarya</taxon>
        <taxon>Basidiomycota</taxon>
        <taxon>Agaricomycotina</taxon>
        <taxon>Agaricomycetes</taxon>
        <taxon>Russulales</taxon>
        <taxon>Auriscalpiaceae</taxon>
        <taxon>Auriscalpium</taxon>
    </lineage>
</organism>
<dbReference type="Proteomes" id="UP000814033">
    <property type="component" value="Unassembled WGS sequence"/>
</dbReference>
<name>A0ACB8RYY7_9AGAM</name>
<gene>
    <name evidence="1" type="ORF">FA95DRAFT_1538888</name>
</gene>
<reference evidence="1" key="1">
    <citation type="submission" date="2021-02" db="EMBL/GenBank/DDBJ databases">
        <authorList>
            <consortium name="DOE Joint Genome Institute"/>
            <person name="Ahrendt S."/>
            <person name="Looney B.P."/>
            <person name="Miyauchi S."/>
            <person name="Morin E."/>
            <person name="Drula E."/>
            <person name="Courty P.E."/>
            <person name="Chicoki N."/>
            <person name="Fauchery L."/>
            <person name="Kohler A."/>
            <person name="Kuo A."/>
            <person name="Labutti K."/>
            <person name="Pangilinan J."/>
            <person name="Lipzen A."/>
            <person name="Riley R."/>
            <person name="Andreopoulos W."/>
            <person name="He G."/>
            <person name="Johnson J."/>
            <person name="Barry K.W."/>
            <person name="Grigoriev I.V."/>
            <person name="Nagy L."/>
            <person name="Hibbett D."/>
            <person name="Henrissat B."/>
            <person name="Matheny P.B."/>
            <person name="Labbe J."/>
            <person name="Martin F."/>
        </authorList>
    </citation>
    <scope>NUCLEOTIDE SEQUENCE</scope>
    <source>
        <strain evidence="1">FP105234-sp</strain>
    </source>
</reference>
<reference evidence="1" key="2">
    <citation type="journal article" date="2022" name="New Phytol.">
        <title>Evolutionary transition to the ectomycorrhizal habit in the genomes of a hyperdiverse lineage of mushroom-forming fungi.</title>
        <authorList>
            <person name="Looney B."/>
            <person name="Miyauchi S."/>
            <person name="Morin E."/>
            <person name="Drula E."/>
            <person name="Courty P.E."/>
            <person name="Kohler A."/>
            <person name="Kuo A."/>
            <person name="LaButti K."/>
            <person name="Pangilinan J."/>
            <person name="Lipzen A."/>
            <person name="Riley R."/>
            <person name="Andreopoulos W."/>
            <person name="He G."/>
            <person name="Johnson J."/>
            <person name="Nolan M."/>
            <person name="Tritt A."/>
            <person name="Barry K.W."/>
            <person name="Grigoriev I.V."/>
            <person name="Nagy L.G."/>
            <person name="Hibbett D."/>
            <person name="Henrissat B."/>
            <person name="Matheny P.B."/>
            <person name="Labbe J."/>
            <person name="Martin F.M."/>
        </authorList>
    </citation>
    <scope>NUCLEOTIDE SEQUENCE</scope>
    <source>
        <strain evidence="1">FP105234-sp</strain>
    </source>
</reference>
<dbReference type="EMBL" id="MU275878">
    <property type="protein sequence ID" value="KAI0049057.1"/>
    <property type="molecule type" value="Genomic_DNA"/>
</dbReference>
<accession>A0ACB8RYY7</accession>
<protein>
    <submittedName>
        <fullName evidence="1">Uncharacterized protein</fullName>
    </submittedName>
</protein>
<keyword evidence="2" id="KW-1185">Reference proteome</keyword>
<sequence>MSSRTSSSSSSAPRSPLGKATASPPSTTHNVLPSDLPHASSSDSSVKVSSPLNPRSHSQSPATTPIAHPGLLPTSSPPSSRTPRVRVHSFSAASGPNYAQPPDSALIPITRVSSNPLPHNNSSTSLSTLVFGAPSSTFRHRSPSTSRSRGASPVRGEVVLGSATPTSTWWSRRAHPPRPWDESPKKKKTIPAEQTEGYLDTRKRVAHAVGSVLGTAALAAHEVLFIGVDLLRLAPVPGLEIAGFMLLNIWDALEMVEMNRLASLRLTQRCADILIAVRQEIVDAGNAVSEELELPIQRLNKSFEQVWVFLQKQAHRPFLKRYLKRDEILRSLAFCDASLSDALGMFGMSIQIRTLKLLQANEERRQAETAAIVDAFDHHNALHNALEHNTHPAILPASPVSDNPDHVQDILRRLRSQQNAQDRARDFADLRQLMRAALQTNDDTAMIEVLQVGRSEMPEAIKTLQRALEREVEREWSDDEGDFFATVEEVDDEVPGKTQAGSLLWRPKGTSRSATVATSSAATEGSVSADTGSSDKSSRRRAADTLDREFLESGIDALRRLSQGTELMLPSWTITRFEVDLEVKIGIGFFSDVYKGTWRHHTVAIKVLAETTPHKLFVHEIGIWKQLSHPNVLELLGASSASGDAPWFLVSPYYSNGSLVTFLKGMTDQTAIDLLRMIHEISKGMAYLHEKGVLHGDLKAANVLVDDNLRCVISDFGQSEMRSEVYRISRTPIPHGTLRWQAPELMMGAEVLTPEIDVYAFAICCVEILTKGALPWPLMDDDAVRHLVINDNIRPSLPLTALSRTALGDIVHRCWDRNPQVRPSFEKIAQDIKRLRKELGTSPIESPRPPSILLQWDQQDQQHHRPSPDMHPVGLPSTSPKDDIVVGSSSTDATFRTAKSSLSPTGLELHTHDDVLAGAAVPGTPVRERSPSLNTITPDASISSARGSGFQSPPPPDDVAASYINERRYRLLLQHEYHTSLTLPLWSPIHVGLGDVGYLEKPDGSFKTLFNAFDPAKTSGGVADVLPMLTGFGKVTEGNLRQDKRNAAQRSLDLIQNLLYRSRDKPSPQTASRTQSFQLRAGHKVAYLYAETTMYRYLEDLAVPKKWFQANIDQIMKLYGRERQLTKEDVFFVIGTLDAPDYATFVSHSHPDGQVNFNIYNATKVGQTWGQFSFTAAAQPSASVLGGPIYHEEMVGNTVSADKVSRVKASGPWDTVLLARLRFKPDATEPTSL</sequence>
<comment type="caution">
    <text evidence="1">The sequence shown here is derived from an EMBL/GenBank/DDBJ whole genome shotgun (WGS) entry which is preliminary data.</text>
</comment>
<evidence type="ECO:0000313" key="2">
    <source>
        <dbReference type="Proteomes" id="UP000814033"/>
    </source>
</evidence>